<organism evidence="2 3">
    <name type="scientific">Tilletiopsis washingtonensis</name>
    <dbReference type="NCBI Taxonomy" id="58919"/>
    <lineage>
        <taxon>Eukaryota</taxon>
        <taxon>Fungi</taxon>
        <taxon>Dikarya</taxon>
        <taxon>Basidiomycota</taxon>
        <taxon>Ustilaginomycotina</taxon>
        <taxon>Exobasidiomycetes</taxon>
        <taxon>Entylomatales</taxon>
        <taxon>Entylomatales incertae sedis</taxon>
        <taxon>Tilletiopsis</taxon>
    </lineage>
</organism>
<feature type="non-terminal residue" evidence="2">
    <location>
        <position position="1"/>
    </location>
</feature>
<dbReference type="PANTHER" id="PTHR37488">
    <property type="entry name" value="DUF1275 DOMAIN-CONTAINING PROTEIN"/>
    <property type="match status" value="1"/>
</dbReference>
<dbReference type="OrthoDB" id="412383at2759"/>
<dbReference type="RefSeq" id="XP_025601236.1">
    <property type="nucleotide sequence ID" value="XM_025741480.1"/>
</dbReference>
<feature type="region of interest" description="Disordered" evidence="1">
    <location>
        <begin position="39"/>
        <end position="88"/>
    </location>
</feature>
<protein>
    <recommendedName>
        <fullName evidence="4">DUF1275 domain protein</fullName>
    </recommendedName>
</protein>
<feature type="region of interest" description="Disordered" evidence="1">
    <location>
        <begin position="1"/>
        <end position="25"/>
    </location>
</feature>
<name>A0A316ZGR3_9BASI</name>
<dbReference type="STRING" id="58919.A0A316ZGR3"/>
<sequence>MHTHDAVSAPTALPSGPVYEAHGVPSARGAADIARIVSRGGSSSAGASHTAPASRDEPLGHESKADASSPPAERELEAGAAEATHESRSWSRWLQQDVSHDEASVPLAWQALLTGMVDALIYSRSQVWTGFQTGNMVQFSQNIAQFMLPGAPRFPLLTTERIISIVAFLLGSFVGAKGGRRFGDRVRAWQMGTAVLQSLALWGAAGILLSRPEAEEPSFQYWPGIIALTAFSMGMQSIASQKLVSPSFATTVAFTATLSQIASDPYLFALTLSPFERLRKGGSKKPGMLGRDRRLLAIFALCTGAGVAECLLFSRAGLRGGVAIAAGFKFVQALLWLVPKGEEPTPIKA</sequence>
<dbReference type="GeneID" id="37269024"/>
<feature type="compositionally biased region" description="Low complexity" evidence="1">
    <location>
        <begin position="39"/>
        <end position="53"/>
    </location>
</feature>
<dbReference type="EMBL" id="KZ819284">
    <property type="protein sequence ID" value="PWO00958.1"/>
    <property type="molecule type" value="Genomic_DNA"/>
</dbReference>
<evidence type="ECO:0000256" key="1">
    <source>
        <dbReference type="SAM" id="MobiDB-lite"/>
    </source>
</evidence>
<evidence type="ECO:0000313" key="3">
    <source>
        <dbReference type="Proteomes" id="UP000245946"/>
    </source>
</evidence>
<dbReference type="Proteomes" id="UP000245946">
    <property type="component" value="Unassembled WGS sequence"/>
</dbReference>
<keyword evidence="3" id="KW-1185">Reference proteome</keyword>
<reference evidence="2 3" key="1">
    <citation type="journal article" date="2018" name="Mol. Biol. Evol.">
        <title>Broad Genomic Sampling Reveals a Smut Pathogenic Ancestry of the Fungal Clade Ustilaginomycotina.</title>
        <authorList>
            <person name="Kijpornyongpan T."/>
            <person name="Mondo S.J."/>
            <person name="Barry K."/>
            <person name="Sandor L."/>
            <person name="Lee J."/>
            <person name="Lipzen A."/>
            <person name="Pangilinan J."/>
            <person name="LaButti K."/>
            <person name="Hainaut M."/>
            <person name="Henrissat B."/>
            <person name="Grigoriev I.V."/>
            <person name="Spatafora J.W."/>
            <person name="Aime M.C."/>
        </authorList>
    </citation>
    <scope>NUCLEOTIDE SEQUENCE [LARGE SCALE GENOMIC DNA]</scope>
    <source>
        <strain evidence="2 3">MCA 4186</strain>
    </source>
</reference>
<accession>A0A316ZGR3</accession>
<dbReference type="PANTHER" id="PTHR37488:SF2">
    <property type="entry name" value="DUF1275 DOMAIN-CONTAINING PROTEIN"/>
    <property type="match status" value="1"/>
</dbReference>
<dbReference type="InterPro" id="IPR010699">
    <property type="entry name" value="DUF1275"/>
</dbReference>
<feature type="compositionally biased region" description="Basic and acidic residues" evidence="1">
    <location>
        <begin position="54"/>
        <end position="65"/>
    </location>
</feature>
<evidence type="ECO:0000313" key="2">
    <source>
        <dbReference type="EMBL" id="PWO00958.1"/>
    </source>
</evidence>
<gene>
    <name evidence="2" type="ORF">FA09DRAFT_327670</name>
</gene>
<dbReference type="Pfam" id="PF06912">
    <property type="entry name" value="DUF1275"/>
    <property type="match status" value="1"/>
</dbReference>
<dbReference type="AlphaFoldDB" id="A0A316ZGR3"/>
<proteinExistence type="predicted"/>
<feature type="compositionally biased region" description="Basic and acidic residues" evidence="1">
    <location>
        <begin position="72"/>
        <end position="88"/>
    </location>
</feature>
<evidence type="ECO:0008006" key="4">
    <source>
        <dbReference type="Google" id="ProtNLM"/>
    </source>
</evidence>